<organism evidence="2 3">
    <name type="scientific">Penicillium cinerascens</name>
    <dbReference type="NCBI Taxonomy" id="70096"/>
    <lineage>
        <taxon>Eukaryota</taxon>
        <taxon>Fungi</taxon>
        <taxon>Dikarya</taxon>
        <taxon>Ascomycota</taxon>
        <taxon>Pezizomycotina</taxon>
        <taxon>Eurotiomycetes</taxon>
        <taxon>Eurotiomycetidae</taxon>
        <taxon>Eurotiales</taxon>
        <taxon>Aspergillaceae</taxon>
        <taxon>Penicillium</taxon>
    </lineage>
</organism>
<keyword evidence="3" id="KW-1185">Reference proteome</keyword>
<accession>A0A9W9JHL7</accession>
<dbReference type="AlphaFoldDB" id="A0A9W9JHL7"/>
<gene>
    <name evidence="2" type="ORF">N7498_007944</name>
</gene>
<evidence type="ECO:0000313" key="2">
    <source>
        <dbReference type="EMBL" id="KAJ5194506.1"/>
    </source>
</evidence>
<evidence type="ECO:0000259" key="1">
    <source>
        <dbReference type="Pfam" id="PF00583"/>
    </source>
</evidence>
<dbReference type="GO" id="GO:0016747">
    <property type="term" value="F:acyltransferase activity, transferring groups other than amino-acyl groups"/>
    <property type="evidence" value="ECO:0007669"/>
    <property type="project" value="InterPro"/>
</dbReference>
<protein>
    <recommendedName>
        <fullName evidence="1">N-acetyltransferase domain-containing protein</fullName>
    </recommendedName>
</protein>
<proteinExistence type="predicted"/>
<dbReference type="GeneID" id="83182307"/>
<dbReference type="RefSeq" id="XP_058304994.1">
    <property type="nucleotide sequence ID" value="XM_058455006.1"/>
</dbReference>
<dbReference type="Proteomes" id="UP001150904">
    <property type="component" value="Unassembled WGS sequence"/>
</dbReference>
<reference evidence="2" key="1">
    <citation type="submission" date="2022-12" db="EMBL/GenBank/DDBJ databases">
        <authorList>
            <person name="Petersen C."/>
        </authorList>
    </citation>
    <scope>NUCLEOTIDE SEQUENCE</scope>
    <source>
        <strain evidence="2">IBT 15544</strain>
    </source>
</reference>
<dbReference type="InterPro" id="IPR016181">
    <property type="entry name" value="Acyl_CoA_acyltransferase"/>
</dbReference>
<sequence>MPRRLARSLSAAHCLWKTSLCLLNPANHYRNQALKKKGYRGNGLGATLCQKAVDYLRTCLSPPSSVQVRLMIKLENHVTVKMYPRLGFSEARWATLAKALTANGDVHLLPEDISGPKYK</sequence>
<dbReference type="EMBL" id="JAPQKR010000015">
    <property type="protein sequence ID" value="KAJ5194506.1"/>
    <property type="molecule type" value="Genomic_DNA"/>
</dbReference>
<dbReference type="InterPro" id="IPR000182">
    <property type="entry name" value="GNAT_dom"/>
</dbReference>
<dbReference type="Pfam" id="PF00583">
    <property type="entry name" value="Acetyltransf_1"/>
    <property type="match status" value="1"/>
</dbReference>
<reference evidence="2" key="2">
    <citation type="journal article" date="2023" name="IMA Fungus">
        <title>Comparative genomic study of the Penicillium genus elucidates a diverse pangenome and 15 lateral gene transfer events.</title>
        <authorList>
            <person name="Petersen C."/>
            <person name="Sorensen T."/>
            <person name="Nielsen M.R."/>
            <person name="Sondergaard T.E."/>
            <person name="Sorensen J.L."/>
            <person name="Fitzpatrick D.A."/>
            <person name="Frisvad J.C."/>
            <person name="Nielsen K.L."/>
        </authorList>
    </citation>
    <scope>NUCLEOTIDE SEQUENCE</scope>
    <source>
        <strain evidence="2">IBT 15544</strain>
    </source>
</reference>
<dbReference type="SUPFAM" id="SSF55729">
    <property type="entry name" value="Acyl-CoA N-acyltransferases (Nat)"/>
    <property type="match status" value="1"/>
</dbReference>
<feature type="domain" description="N-acetyltransferase" evidence="1">
    <location>
        <begin position="37"/>
        <end position="88"/>
    </location>
</feature>
<dbReference type="OrthoDB" id="41532at2759"/>
<comment type="caution">
    <text evidence="2">The sequence shown here is derived from an EMBL/GenBank/DDBJ whole genome shotgun (WGS) entry which is preliminary data.</text>
</comment>
<name>A0A9W9JHL7_9EURO</name>
<evidence type="ECO:0000313" key="3">
    <source>
        <dbReference type="Proteomes" id="UP001150904"/>
    </source>
</evidence>
<dbReference type="Gene3D" id="3.40.630.30">
    <property type="match status" value="1"/>
</dbReference>